<evidence type="ECO:0000259" key="6">
    <source>
        <dbReference type="Pfam" id="PF02465"/>
    </source>
</evidence>
<feature type="domain" description="Flagellar hook-associated protein 2 C-terminal" evidence="7">
    <location>
        <begin position="215"/>
        <end position="433"/>
    </location>
</feature>
<dbReference type="EMBL" id="RJSG01000002">
    <property type="protein sequence ID" value="RNL78252.1"/>
    <property type="molecule type" value="Genomic_DNA"/>
</dbReference>
<dbReference type="GO" id="GO:0009421">
    <property type="term" value="C:bacterial-type flagellum filament cap"/>
    <property type="evidence" value="ECO:0007669"/>
    <property type="project" value="InterPro"/>
</dbReference>
<keyword evidence="5" id="KW-0964">Secreted</keyword>
<comment type="subunit">
    <text evidence="2 5">Homopentamer.</text>
</comment>
<sequence length="453" mass="45946">MASSISTSTGTTSVSGLVSGLDTSSIISQLMQVEAQTQTNLKSKVTTEQSNVKSLQDLNSAFAALATQAATLAKPTSWNPVSATSSSTLVGVTAGPAATTGQLSFTVGNVATAHQLRFTGTAALSSAVTTGSTQVTIDHLDGTTQDIDTGDGTMQGLINAINAGGTGLKASTVKLDDGTYRLQVTSVATGAASDFTLTNTDGSDLLGGASVTAGVDAALTINGDTVHSASNTFTGVANGLSITLDPSVAAGTAVTVKVAQDTTSMTSQVKSLVDAINAALTKMDGLTDYDATTKTSGPLASDGSVRSIANSLLDAVYPTDGTSLAGVGIQLDRYGKLTFDPDAFTAAYNADPAGTAAKFTTTAGGFADRVQKVAKSASDPISGTITNSINGRNSTIKQLQDSITDWDTRLALRQDTLTKQFTAMETALQQLQSQQNWLTSQLSSLSANNSSGS</sequence>
<comment type="caution">
    <text evidence="8">The sequence shown here is derived from an EMBL/GenBank/DDBJ whole genome shotgun (WGS) entry which is preliminary data.</text>
</comment>
<dbReference type="Pfam" id="PF02465">
    <property type="entry name" value="FliD_N"/>
    <property type="match status" value="1"/>
</dbReference>
<dbReference type="GO" id="GO:0071973">
    <property type="term" value="P:bacterial-type flagellum-dependent cell motility"/>
    <property type="evidence" value="ECO:0007669"/>
    <property type="project" value="TreeGrafter"/>
</dbReference>
<keyword evidence="3" id="KW-0175">Coiled coil</keyword>
<evidence type="ECO:0000256" key="4">
    <source>
        <dbReference type="ARBA" id="ARBA00023143"/>
    </source>
</evidence>
<dbReference type="InterPro" id="IPR040026">
    <property type="entry name" value="FliD"/>
</dbReference>
<dbReference type="GO" id="GO:0007155">
    <property type="term" value="P:cell adhesion"/>
    <property type="evidence" value="ECO:0007669"/>
    <property type="project" value="InterPro"/>
</dbReference>
<evidence type="ECO:0000256" key="1">
    <source>
        <dbReference type="ARBA" id="ARBA00009764"/>
    </source>
</evidence>
<protein>
    <recommendedName>
        <fullName evidence="5">Flagellar hook-associated protein 2</fullName>
        <shortName evidence="5">HAP2</shortName>
    </recommendedName>
    <alternativeName>
        <fullName evidence="5">Flagellar cap protein</fullName>
    </alternativeName>
</protein>
<evidence type="ECO:0000313" key="8">
    <source>
        <dbReference type="EMBL" id="RNL78252.1"/>
    </source>
</evidence>
<comment type="function">
    <text evidence="5">Required for morphogenesis and for the elongation of the flagellar filament by facilitating polymerization of the flagellin monomers at the tip of growing filament. Forms a capping structure, which prevents flagellin subunits (transported through the central channel of the flagellum) from leaking out without polymerization at the distal end.</text>
</comment>
<accession>A0A3N0DRJ8</accession>
<dbReference type="InterPro" id="IPR003481">
    <property type="entry name" value="FliD_N"/>
</dbReference>
<keyword evidence="4 5" id="KW-0975">Bacterial flagellum</keyword>
<evidence type="ECO:0000259" key="7">
    <source>
        <dbReference type="Pfam" id="PF07195"/>
    </source>
</evidence>
<dbReference type="Pfam" id="PF07195">
    <property type="entry name" value="FliD_C"/>
    <property type="match status" value="1"/>
</dbReference>
<gene>
    <name evidence="8" type="ORF">EFL95_03830</name>
</gene>
<evidence type="ECO:0000256" key="3">
    <source>
        <dbReference type="ARBA" id="ARBA00023054"/>
    </source>
</evidence>
<dbReference type="AlphaFoldDB" id="A0A3N0DRJ8"/>
<name>A0A3N0DRJ8_9ACTN</name>
<dbReference type="GO" id="GO:0005576">
    <property type="term" value="C:extracellular region"/>
    <property type="evidence" value="ECO:0007669"/>
    <property type="project" value="UniProtKB-SubCell"/>
</dbReference>
<reference evidence="8 9" key="1">
    <citation type="submission" date="2018-11" db="EMBL/GenBank/DDBJ databases">
        <authorList>
            <person name="Li F."/>
        </authorList>
    </citation>
    <scope>NUCLEOTIDE SEQUENCE [LARGE SCALE GENOMIC DNA]</scope>
    <source>
        <strain evidence="8 9">KIS18-7</strain>
    </source>
</reference>
<organism evidence="8 9">
    <name type="scientific">Nocardioides marmorisolisilvae</name>
    <dbReference type="NCBI Taxonomy" id="1542737"/>
    <lineage>
        <taxon>Bacteria</taxon>
        <taxon>Bacillati</taxon>
        <taxon>Actinomycetota</taxon>
        <taxon>Actinomycetes</taxon>
        <taxon>Propionibacteriales</taxon>
        <taxon>Nocardioidaceae</taxon>
        <taxon>Nocardioides</taxon>
    </lineage>
</organism>
<evidence type="ECO:0000313" key="9">
    <source>
        <dbReference type="Proteomes" id="UP000277094"/>
    </source>
</evidence>
<dbReference type="GO" id="GO:0009424">
    <property type="term" value="C:bacterial-type flagellum hook"/>
    <property type="evidence" value="ECO:0007669"/>
    <property type="project" value="UniProtKB-UniRule"/>
</dbReference>
<comment type="similarity">
    <text evidence="1 5">Belongs to the FliD family.</text>
</comment>
<dbReference type="Proteomes" id="UP000277094">
    <property type="component" value="Unassembled WGS sequence"/>
</dbReference>
<proteinExistence type="inferred from homology"/>
<feature type="domain" description="Flagellar hook-associated protein 2 N-terminal" evidence="6">
    <location>
        <begin position="19"/>
        <end position="114"/>
    </location>
</feature>
<keyword evidence="9" id="KW-1185">Reference proteome</keyword>
<evidence type="ECO:0000256" key="2">
    <source>
        <dbReference type="ARBA" id="ARBA00011255"/>
    </source>
</evidence>
<dbReference type="RefSeq" id="WP_123232751.1">
    <property type="nucleotide sequence ID" value="NZ_RJSG01000002.1"/>
</dbReference>
<dbReference type="InterPro" id="IPR010809">
    <property type="entry name" value="FliD_C"/>
</dbReference>
<evidence type="ECO:0000256" key="5">
    <source>
        <dbReference type="RuleBase" id="RU362066"/>
    </source>
</evidence>
<comment type="subcellular location">
    <subcellularLocation>
        <location evidence="5">Secreted</location>
    </subcellularLocation>
    <subcellularLocation>
        <location evidence="5">Bacterial flagellum</location>
    </subcellularLocation>
</comment>
<dbReference type="PANTHER" id="PTHR30288:SF0">
    <property type="entry name" value="FLAGELLAR HOOK-ASSOCIATED PROTEIN 2"/>
    <property type="match status" value="1"/>
</dbReference>
<dbReference type="OrthoDB" id="5241527at2"/>
<dbReference type="PANTHER" id="PTHR30288">
    <property type="entry name" value="FLAGELLAR CAP/ASSEMBLY PROTEIN FLID"/>
    <property type="match status" value="1"/>
</dbReference>